<dbReference type="InterPro" id="IPR008921">
    <property type="entry name" value="DNA_pol3_clamp-load_cplx_C"/>
</dbReference>
<evidence type="ECO:0000313" key="1">
    <source>
        <dbReference type="EMBL" id="CAF1586110.1"/>
    </source>
</evidence>
<dbReference type="AlphaFoldDB" id="A0A8S2V9K1"/>
<proteinExistence type="predicted"/>
<evidence type="ECO:0000313" key="3">
    <source>
        <dbReference type="Proteomes" id="UP000682733"/>
    </source>
</evidence>
<gene>
    <name evidence="1" type="ORF">OVA965_LOCUS41265</name>
    <name evidence="2" type="ORF">TMI583_LOCUS42862</name>
</gene>
<dbReference type="GO" id="GO:0006260">
    <property type="term" value="P:DNA replication"/>
    <property type="evidence" value="ECO:0007669"/>
    <property type="project" value="InterPro"/>
</dbReference>
<comment type="caution">
    <text evidence="2">The sequence shown here is derived from an EMBL/GenBank/DDBJ whole genome shotgun (WGS) entry which is preliminary data.</text>
</comment>
<dbReference type="Pfam" id="PF22534">
    <property type="entry name" value="RFC_C"/>
    <property type="match status" value="1"/>
</dbReference>
<dbReference type="EMBL" id="CAJOBA010070290">
    <property type="protein sequence ID" value="CAF4387518.1"/>
    <property type="molecule type" value="Genomic_DNA"/>
</dbReference>
<reference evidence="2" key="1">
    <citation type="submission" date="2021-02" db="EMBL/GenBank/DDBJ databases">
        <authorList>
            <person name="Nowell W R."/>
        </authorList>
    </citation>
    <scope>NUCLEOTIDE SEQUENCE</scope>
</reference>
<organism evidence="2 3">
    <name type="scientific">Didymodactylos carnosus</name>
    <dbReference type="NCBI Taxonomy" id="1234261"/>
    <lineage>
        <taxon>Eukaryota</taxon>
        <taxon>Metazoa</taxon>
        <taxon>Spiralia</taxon>
        <taxon>Gnathifera</taxon>
        <taxon>Rotifera</taxon>
        <taxon>Eurotatoria</taxon>
        <taxon>Bdelloidea</taxon>
        <taxon>Philodinida</taxon>
        <taxon>Philodinidae</taxon>
        <taxon>Didymodactylos</taxon>
    </lineage>
</organism>
<dbReference type="FunFam" id="1.20.272.10:FF:000002">
    <property type="entry name" value="Replication factor C subunit 3"/>
    <property type="match status" value="1"/>
</dbReference>
<dbReference type="SUPFAM" id="SSF48019">
    <property type="entry name" value="post-AAA+ oligomerization domain-like"/>
    <property type="match status" value="1"/>
</dbReference>
<dbReference type="EMBL" id="CAJNOK010047073">
    <property type="protein sequence ID" value="CAF1586110.1"/>
    <property type="molecule type" value="Genomic_DNA"/>
</dbReference>
<evidence type="ECO:0000313" key="2">
    <source>
        <dbReference type="EMBL" id="CAF4387518.1"/>
    </source>
</evidence>
<evidence type="ECO:0008006" key="4">
    <source>
        <dbReference type="Google" id="ProtNLM"/>
    </source>
</evidence>
<dbReference type="Proteomes" id="UP000682733">
    <property type="component" value="Unassembled WGS sequence"/>
</dbReference>
<name>A0A8S2V9K1_9BILA</name>
<dbReference type="Proteomes" id="UP000677228">
    <property type="component" value="Unassembled WGS sequence"/>
</dbReference>
<protein>
    <recommendedName>
        <fullName evidence="4">Replication factor C C-terminal domain-containing protein</fullName>
    </recommendedName>
</protein>
<dbReference type="GO" id="GO:0003677">
    <property type="term" value="F:DNA binding"/>
    <property type="evidence" value="ECO:0007669"/>
    <property type="project" value="InterPro"/>
</dbReference>
<dbReference type="Gene3D" id="1.20.272.10">
    <property type="match status" value="1"/>
</dbReference>
<accession>A0A8S2V9K1</accession>
<sequence>MILEPDWEVYLRKTARMIAEQQIPQRILERLYELISHCIPSEVIFKELLEELLGNCDGILNSQITQIAAEYERRSRQGSKDIFHLEVFVAKFMLVYKQFIESTVNYLDDIF</sequence>